<name>L0KZL1_METHD</name>
<dbReference type="GeneID" id="32188851"/>
<dbReference type="RefSeq" id="WP_015325716.1">
    <property type="nucleotide sequence ID" value="NC_019977.1"/>
</dbReference>
<evidence type="ECO:0000256" key="2">
    <source>
        <dbReference type="ARBA" id="ARBA00022723"/>
    </source>
</evidence>
<dbReference type="KEGG" id="mhz:Metho_2407"/>
<evidence type="ECO:0000313" key="8">
    <source>
        <dbReference type="Proteomes" id="UP000010866"/>
    </source>
</evidence>
<organism evidence="7 8">
    <name type="scientific">Methanomethylovorans hollandica (strain DSM 15978 / NBRC 107637 / DMS1)</name>
    <dbReference type="NCBI Taxonomy" id="867904"/>
    <lineage>
        <taxon>Archaea</taxon>
        <taxon>Methanobacteriati</taxon>
        <taxon>Methanobacteriota</taxon>
        <taxon>Stenosarchaea group</taxon>
        <taxon>Methanomicrobia</taxon>
        <taxon>Methanosarcinales</taxon>
        <taxon>Methanosarcinaceae</taxon>
        <taxon>Methanomethylovorans</taxon>
    </lineage>
</organism>
<dbReference type="PANTHER" id="PTHR10201:SF323">
    <property type="entry name" value="MATRIX METALLOPROTEINASE-21"/>
    <property type="match status" value="1"/>
</dbReference>
<dbReference type="PANTHER" id="PTHR10201">
    <property type="entry name" value="MATRIX METALLOPROTEINASE"/>
    <property type="match status" value="1"/>
</dbReference>
<sequence precursor="true">MTKISNRLIVFCLMLLCLICPASAYTTNYYWNAHSVGYTIDSSIPSGYTNSVKASANSWTNAGAYFSYYWSVNSNNKVQYSSFGSGSNALGTCTPTYYTGTTRLSKILIKLNSDYSSSWSTSSTCPSGKYDVQSVLAHEFGHGVGLGHSTSTTATMFESINSGTVDKRSLEQDDKNGIIAIYGT</sequence>
<reference evidence="8" key="1">
    <citation type="submission" date="2012-02" db="EMBL/GenBank/DDBJ databases">
        <title>Complete sequence of chromosome of Methanomethylovorans hollandica DSM 15978.</title>
        <authorList>
            <person name="Lucas S."/>
            <person name="Copeland A."/>
            <person name="Lapidus A."/>
            <person name="Glavina del Rio T."/>
            <person name="Dalin E."/>
            <person name="Tice H."/>
            <person name="Bruce D."/>
            <person name="Goodwin L."/>
            <person name="Pitluck S."/>
            <person name="Peters L."/>
            <person name="Mikhailova N."/>
            <person name="Held B."/>
            <person name="Kyrpides N."/>
            <person name="Mavromatis K."/>
            <person name="Ivanova N."/>
            <person name="Brettin T."/>
            <person name="Detter J.C."/>
            <person name="Han C."/>
            <person name="Larimer F."/>
            <person name="Land M."/>
            <person name="Hauser L."/>
            <person name="Markowitz V."/>
            <person name="Cheng J.-F."/>
            <person name="Hugenholtz P."/>
            <person name="Woyke T."/>
            <person name="Wu D."/>
            <person name="Spring S."/>
            <person name="Schroeder M."/>
            <person name="Brambilla E."/>
            <person name="Klenk H.-P."/>
            <person name="Eisen J.A."/>
        </authorList>
    </citation>
    <scope>NUCLEOTIDE SEQUENCE [LARGE SCALE GENOMIC DNA]</scope>
    <source>
        <strain evidence="8">DSM 15978 / NBRC 107637 / DMS1</strain>
    </source>
</reference>
<dbReference type="GO" id="GO:0008270">
    <property type="term" value="F:zinc ion binding"/>
    <property type="evidence" value="ECO:0007669"/>
    <property type="project" value="InterPro"/>
</dbReference>
<evidence type="ECO:0000256" key="1">
    <source>
        <dbReference type="ARBA" id="ARBA00022670"/>
    </source>
</evidence>
<dbReference type="InterPro" id="IPR001818">
    <property type="entry name" value="Pept_M10_metallopeptidase"/>
</dbReference>
<keyword evidence="4" id="KW-0862">Zinc</keyword>
<dbReference type="GO" id="GO:0004222">
    <property type="term" value="F:metalloendopeptidase activity"/>
    <property type="evidence" value="ECO:0007669"/>
    <property type="project" value="InterPro"/>
</dbReference>
<accession>L0KZL1</accession>
<dbReference type="GO" id="GO:0030574">
    <property type="term" value="P:collagen catabolic process"/>
    <property type="evidence" value="ECO:0007669"/>
    <property type="project" value="TreeGrafter"/>
</dbReference>
<dbReference type="STRING" id="867904.Metho_2407"/>
<keyword evidence="3" id="KW-0378">Hydrolase</keyword>
<dbReference type="SMART" id="SM00235">
    <property type="entry name" value="ZnMc"/>
    <property type="match status" value="1"/>
</dbReference>
<evidence type="ECO:0000313" key="7">
    <source>
        <dbReference type="EMBL" id="AGB50551.1"/>
    </source>
</evidence>
<dbReference type="Proteomes" id="UP000010866">
    <property type="component" value="Chromosome"/>
</dbReference>
<keyword evidence="1" id="KW-0645">Protease</keyword>
<dbReference type="PRINTS" id="PR00138">
    <property type="entry name" value="MATRIXIN"/>
</dbReference>
<proteinExistence type="predicted"/>
<dbReference type="GO" id="GO:0031012">
    <property type="term" value="C:extracellular matrix"/>
    <property type="evidence" value="ECO:0007669"/>
    <property type="project" value="InterPro"/>
</dbReference>
<protein>
    <submittedName>
        <fullName evidence="7">Matrixin</fullName>
    </submittedName>
</protein>
<dbReference type="GO" id="GO:0006508">
    <property type="term" value="P:proteolysis"/>
    <property type="evidence" value="ECO:0007669"/>
    <property type="project" value="UniProtKB-KW"/>
</dbReference>
<dbReference type="InterPro" id="IPR021190">
    <property type="entry name" value="Pept_M10A"/>
</dbReference>
<dbReference type="Gene3D" id="3.40.390.10">
    <property type="entry name" value="Collagenase (Catalytic Domain)"/>
    <property type="match status" value="1"/>
</dbReference>
<dbReference type="InterPro" id="IPR006026">
    <property type="entry name" value="Peptidase_Metallo"/>
</dbReference>
<evidence type="ECO:0000256" key="4">
    <source>
        <dbReference type="ARBA" id="ARBA00022833"/>
    </source>
</evidence>
<gene>
    <name evidence="7" type="ordered locus">Metho_2407</name>
</gene>
<dbReference type="SUPFAM" id="SSF55486">
    <property type="entry name" value="Metalloproteases ('zincins'), catalytic domain"/>
    <property type="match status" value="1"/>
</dbReference>
<dbReference type="OrthoDB" id="137831at2157"/>
<dbReference type="EMBL" id="CP003362">
    <property type="protein sequence ID" value="AGB50551.1"/>
    <property type="molecule type" value="Genomic_DNA"/>
</dbReference>
<dbReference type="HOGENOM" id="CLU_1478897_0_0_2"/>
<feature type="domain" description="Peptidase metallopeptidase" evidence="6">
    <location>
        <begin position="27"/>
        <end position="184"/>
    </location>
</feature>
<evidence type="ECO:0000259" key="6">
    <source>
        <dbReference type="SMART" id="SM00235"/>
    </source>
</evidence>
<evidence type="ECO:0000256" key="5">
    <source>
        <dbReference type="ARBA" id="ARBA00023049"/>
    </source>
</evidence>
<keyword evidence="5" id="KW-0482">Metalloprotease</keyword>
<dbReference type="InterPro" id="IPR024079">
    <property type="entry name" value="MetalloPept_cat_dom_sf"/>
</dbReference>
<keyword evidence="8" id="KW-1185">Reference proteome</keyword>
<evidence type="ECO:0000256" key="3">
    <source>
        <dbReference type="ARBA" id="ARBA00022801"/>
    </source>
</evidence>
<dbReference type="GO" id="GO:0030198">
    <property type="term" value="P:extracellular matrix organization"/>
    <property type="evidence" value="ECO:0007669"/>
    <property type="project" value="TreeGrafter"/>
</dbReference>
<keyword evidence="2" id="KW-0479">Metal-binding</keyword>
<dbReference type="AlphaFoldDB" id="L0KZL1"/>
<dbReference type="Pfam" id="PF00413">
    <property type="entry name" value="Peptidase_M10"/>
    <property type="match status" value="1"/>
</dbReference>